<dbReference type="PROSITE" id="PS51257">
    <property type="entry name" value="PROKAR_LIPOPROTEIN"/>
    <property type="match status" value="1"/>
</dbReference>
<dbReference type="Proteomes" id="UP000295375">
    <property type="component" value="Unassembled WGS sequence"/>
</dbReference>
<name>A0A4R6UVP1_9GAMM</name>
<evidence type="ECO:0000313" key="1">
    <source>
        <dbReference type="EMBL" id="TDQ49525.1"/>
    </source>
</evidence>
<organism evidence="1 2">
    <name type="scientific">Permianibacter aggregans</name>
    <dbReference type="NCBI Taxonomy" id="1510150"/>
    <lineage>
        <taxon>Bacteria</taxon>
        <taxon>Pseudomonadati</taxon>
        <taxon>Pseudomonadota</taxon>
        <taxon>Gammaproteobacteria</taxon>
        <taxon>Pseudomonadales</taxon>
        <taxon>Pseudomonadaceae</taxon>
        <taxon>Permianibacter</taxon>
    </lineage>
</organism>
<proteinExistence type="predicted"/>
<protein>
    <submittedName>
        <fullName evidence="1">Uncharacterized protein</fullName>
    </submittedName>
</protein>
<dbReference type="EMBL" id="SNYM01000004">
    <property type="protein sequence ID" value="TDQ49525.1"/>
    <property type="molecule type" value="Genomic_DNA"/>
</dbReference>
<evidence type="ECO:0000313" key="2">
    <source>
        <dbReference type="Proteomes" id="UP000295375"/>
    </source>
</evidence>
<gene>
    <name evidence="1" type="ORF">EV696_104231</name>
</gene>
<dbReference type="RefSeq" id="WP_133589189.1">
    <property type="nucleotide sequence ID" value="NZ_CP037953.1"/>
</dbReference>
<keyword evidence="2" id="KW-1185">Reference proteome</keyword>
<sequence>MRLLLLLATLSLQSCHDDRDDLNVPIKLDDDETRVKSLSDFREKRIAYRETTDGLIYIRQSDAEFALAILQKNHENYLPENRSISVPTERYEQIKKFIHAKKIVFLEKRSSDKIFFVFETEVGREAVDQYLDEVVEQELLKTYNLNPKSTMEN</sequence>
<comment type="caution">
    <text evidence="1">The sequence shown here is derived from an EMBL/GenBank/DDBJ whole genome shotgun (WGS) entry which is preliminary data.</text>
</comment>
<dbReference type="AlphaFoldDB" id="A0A4R6UVP1"/>
<reference evidence="1 2" key="1">
    <citation type="submission" date="2019-03" db="EMBL/GenBank/DDBJ databases">
        <title>Genomic Encyclopedia of Type Strains, Phase IV (KMG-IV): sequencing the most valuable type-strain genomes for metagenomic binning, comparative biology and taxonomic classification.</title>
        <authorList>
            <person name="Goeker M."/>
        </authorList>
    </citation>
    <scope>NUCLEOTIDE SEQUENCE [LARGE SCALE GENOMIC DNA]</scope>
    <source>
        <strain evidence="1 2">DSM 103792</strain>
    </source>
</reference>
<accession>A0A4R6UVP1</accession>